<evidence type="ECO:0000313" key="2">
    <source>
        <dbReference type="EMBL" id="CAE7941029.1"/>
    </source>
</evidence>
<evidence type="ECO:0000256" key="1">
    <source>
        <dbReference type="SAM" id="MobiDB-lite"/>
    </source>
</evidence>
<reference evidence="2" key="1">
    <citation type="submission" date="2021-02" db="EMBL/GenBank/DDBJ databases">
        <authorList>
            <person name="Dougan E. K."/>
            <person name="Rhodes N."/>
            <person name="Thang M."/>
            <person name="Chan C."/>
        </authorList>
    </citation>
    <scope>NUCLEOTIDE SEQUENCE</scope>
</reference>
<dbReference type="AlphaFoldDB" id="A0A813CB75"/>
<feature type="non-terminal residue" evidence="2">
    <location>
        <position position="1"/>
    </location>
</feature>
<accession>A0A813CB75</accession>
<feature type="compositionally biased region" description="Polar residues" evidence="1">
    <location>
        <begin position="143"/>
        <end position="164"/>
    </location>
</feature>
<dbReference type="EMBL" id="CAJNJA010092919">
    <property type="protein sequence ID" value="CAE7941029.1"/>
    <property type="molecule type" value="Genomic_DNA"/>
</dbReference>
<feature type="region of interest" description="Disordered" evidence="1">
    <location>
        <begin position="254"/>
        <end position="286"/>
    </location>
</feature>
<feature type="region of interest" description="Disordered" evidence="1">
    <location>
        <begin position="54"/>
        <end position="171"/>
    </location>
</feature>
<feature type="compositionally biased region" description="Low complexity" evidence="1">
    <location>
        <begin position="100"/>
        <end position="112"/>
    </location>
</feature>
<dbReference type="OrthoDB" id="440302at2759"/>
<organism evidence="2 3">
    <name type="scientific">Symbiodinium necroappetens</name>
    <dbReference type="NCBI Taxonomy" id="1628268"/>
    <lineage>
        <taxon>Eukaryota</taxon>
        <taxon>Sar</taxon>
        <taxon>Alveolata</taxon>
        <taxon>Dinophyceae</taxon>
        <taxon>Suessiales</taxon>
        <taxon>Symbiodiniaceae</taxon>
        <taxon>Symbiodinium</taxon>
    </lineage>
</organism>
<name>A0A813CB75_9DINO</name>
<comment type="caution">
    <text evidence="2">The sequence shown here is derived from an EMBL/GenBank/DDBJ whole genome shotgun (WGS) entry which is preliminary data.</text>
</comment>
<evidence type="ECO:0000313" key="3">
    <source>
        <dbReference type="Proteomes" id="UP000601435"/>
    </source>
</evidence>
<keyword evidence="3" id="KW-1185">Reference proteome</keyword>
<protein>
    <submittedName>
        <fullName evidence="2">Uncharacterized protein</fullName>
    </submittedName>
</protein>
<feature type="region of interest" description="Disordered" evidence="1">
    <location>
        <begin position="183"/>
        <end position="217"/>
    </location>
</feature>
<dbReference type="Proteomes" id="UP000601435">
    <property type="component" value="Unassembled WGS sequence"/>
</dbReference>
<sequence length="302" mass="32302">MSGPLASPRLTPPRLPTPPPLLMPLVPCPLLVSTPPQQPVTNPISFHACYSTSPMGPSHVARGPSPTRRAWSPPPQMPRTLSPPLRVQESTRLCSPPRLAAQAQAQAVHVQQLSPRPHPRAPQLLPRSAQLPEASLASKASLRPQTQRSPGPQVIQSHSQTQTQRRPIPHPAVHVPPATVLASHGAKPVPIGARPPASWVPASPRVPDPFQRPASPHLVNTQHLPVEYIASPEQMYRMLATQGSAAPPIVLQLSARSSPELTPRKPAAEKLSASPQEEEPADSLAKQLRALQAAKVDAAAKQ</sequence>
<proteinExistence type="predicted"/>
<gene>
    <name evidence="2" type="ORF">SNEC2469_LOCUS34120</name>
</gene>